<name>A0A1H9GLG5_9GAMM</name>
<reference evidence="3 4" key="1">
    <citation type="submission" date="2016-10" db="EMBL/GenBank/DDBJ databases">
        <authorList>
            <person name="de Groot N.N."/>
        </authorList>
    </citation>
    <scope>NUCLEOTIDE SEQUENCE [LARGE SCALE GENOMIC DNA]</scope>
    <source>
        <strain evidence="3 4">B7-7</strain>
    </source>
</reference>
<keyword evidence="1" id="KW-0238">DNA-binding</keyword>
<dbReference type="SUPFAM" id="SSF56349">
    <property type="entry name" value="DNA breaking-rejoining enzymes"/>
    <property type="match status" value="1"/>
</dbReference>
<evidence type="ECO:0000256" key="1">
    <source>
        <dbReference type="ARBA" id="ARBA00023125"/>
    </source>
</evidence>
<dbReference type="GO" id="GO:0003677">
    <property type="term" value="F:DNA binding"/>
    <property type="evidence" value="ECO:0007669"/>
    <property type="project" value="UniProtKB-KW"/>
</dbReference>
<evidence type="ECO:0000259" key="2">
    <source>
        <dbReference type="Pfam" id="PF13495"/>
    </source>
</evidence>
<protein>
    <submittedName>
        <fullName evidence="3">Phage integrase, N-terminal SAM-like domain</fullName>
    </submittedName>
</protein>
<keyword evidence="4" id="KW-1185">Reference proteome</keyword>
<dbReference type="GO" id="GO:0015074">
    <property type="term" value="P:DNA integration"/>
    <property type="evidence" value="ECO:0007669"/>
    <property type="project" value="InterPro"/>
</dbReference>
<dbReference type="AlphaFoldDB" id="A0A1H9GLG5"/>
<evidence type="ECO:0000313" key="3">
    <source>
        <dbReference type="EMBL" id="SEQ50889.1"/>
    </source>
</evidence>
<feature type="domain" description="Integrase SAM-like N-terminal" evidence="2">
    <location>
        <begin position="16"/>
        <end position="89"/>
    </location>
</feature>
<dbReference type="InterPro" id="IPR004107">
    <property type="entry name" value="Integrase_SAM-like_N"/>
</dbReference>
<dbReference type="Pfam" id="PF13495">
    <property type="entry name" value="Phage_int_SAM_4"/>
    <property type="match status" value="1"/>
</dbReference>
<dbReference type="Proteomes" id="UP000199496">
    <property type="component" value="Unassembled WGS sequence"/>
</dbReference>
<dbReference type="STRING" id="867345.SAMN05421693_1404"/>
<evidence type="ECO:0000313" key="4">
    <source>
        <dbReference type="Proteomes" id="UP000199496"/>
    </source>
</evidence>
<dbReference type="InterPro" id="IPR011010">
    <property type="entry name" value="DNA_brk_join_enz"/>
</dbReference>
<gene>
    <name evidence="3" type="ORF">SAMN05421693_1404</name>
</gene>
<dbReference type="Gene3D" id="1.10.150.130">
    <property type="match status" value="1"/>
</dbReference>
<sequence length="143" mass="16608">MANSPLTDKERVFWSRFSKHLIQKGIKPESVRWYRIRAEQFIRAFPRRRLASLTPDDISGYLLKVGESPNLKPWQYAQVIDAIQILYKLAHTEWSETFDWDYWRAHGEIRQGEQGPDRALAGIAGWPIERAPGNRACPARQGC</sequence>
<dbReference type="InterPro" id="IPR010998">
    <property type="entry name" value="Integrase_recombinase_N"/>
</dbReference>
<dbReference type="RefSeq" id="WP_202906274.1">
    <property type="nucleotide sequence ID" value="NZ_FOFO01000040.1"/>
</dbReference>
<dbReference type="EMBL" id="FOFO01000040">
    <property type="protein sequence ID" value="SEQ50889.1"/>
    <property type="molecule type" value="Genomic_DNA"/>
</dbReference>
<organism evidence="3 4">
    <name type="scientific">Ectothiorhodospira magna</name>
    <dbReference type="NCBI Taxonomy" id="867345"/>
    <lineage>
        <taxon>Bacteria</taxon>
        <taxon>Pseudomonadati</taxon>
        <taxon>Pseudomonadota</taxon>
        <taxon>Gammaproteobacteria</taxon>
        <taxon>Chromatiales</taxon>
        <taxon>Ectothiorhodospiraceae</taxon>
        <taxon>Ectothiorhodospira</taxon>
    </lineage>
</organism>
<accession>A0A1H9GLG5</accession>
<proteinExistence type="predicted"/>